<keyword evidence="9" id="KW-1185">Reference proteome</keyword>
<evidence type="ECO:0000256" key="1">
    <source>
        <dbReference type="ARBA" id="ARBA00004138"/>
    </source>
</evidence>
<proteinExistence type="inferred from homology"/>
<dbReference type="Proteomes" id="UP000256970">
    <property type="component" value="Unassembled WGS sequence"/>
</dbReference>
<sequence length="446" mass="47446">MSQLTQVLLVGSPSHQQQLRSWAASAGLPSSCIVTISSCTGLLQGLTAAVAAHPSLADNYVLAADAKFVLEPGTSLSRLVEAAAVRSKDTITCTVPFEGADLAQLVQVHKEDPTAANNRVTIQTDAQGLADGYTDSVLGPVAVLSPVSMGSLTHGAAAAAVAGSGMLDLGLFLQLQQQQQGRAVYSVDLPLFFSLDKEDFPLTDAFFRHYKELQRIATREAQQLAVGVECAAAARITGTIDTLMSKLQTLGAGHPPSPVRQQLIAAVNPASSSSSTNGSPAASLSGSGSRFNSSSGSGSGSSLKHMFGEFAAKYQPQLDNAAKAPVTHDYATLPCRRVEAAELHLQPADGLRPNATVCMRVLLSVPQRCWLEHPEAWELRQKKQHPCYTTSSNDYGAKHPTGFDMPLLWTGIHGKFTNTFNGGCYRSMGLKTSVERSRVHRELDYL</sequence>
<keyword evidence="5" id="KW-0966">Cell projection</keyword>
<dbReference type="PANTHER" id="PTHR20899:SF1">
    <property type="entry name" value="PIERCER OF MICROTUBULE WALL 1 PROTEIN"/>
    <property type="match status" value="1"/>
</dbReference>
<dbReference type="InterPro" id="IPR026507">
    <property type="entry name" value="PIRC1/2"/>
</dbReference>
<keyword evidence="4" id="KW-0206">Cytoskeleton</keyword>
<evidence type="ECO:0000256" key="2">
    <source>
        <dbReference type="ARBA" id="ARBA00004245"/>
    </source>
</evidence>
<dbReference type="GO" id="GO:0035082">
    <property type="term" value="P:axoneme assembly"/>
    <property type="evidence" value="ECO:0007669"/>
    <property type="project" value="InterPro"/>
</dbReference>
<dbReference type="PANTHER" id="PTHR20899">
    <property type="entry name" value="PIERCE HOMOLOG"/>
    <property type="match status" value="1"/>
</dbReference>
<dbReference type="EMBL" id="FNXT01001340">
    <property type="protein sequence ID" value="SZX78797.1"/>
    <property type="molecule type" value="Genomic_DNA"/>
</dbReference>
<gene>
    <name evidence="8" type="ORF">BQ4739_LOCUS19103</name>
</gene>
<evidence type="ECO:0000256" key="3">
    <source>
        <dbReference type="ARBA" id="ARBA00022490"/>
    </source>
</evidence>
<evidence type="ECO:0000256" key="4">
    <source>
        <dbReference type="ARBA" id="ARBA00023212"/>
    </source>
</evidence>
<comment type="similarity">
    <text evidence="6">Belongs to the PIERCE1 family.</text>
</comment>
<evidence type="ECO:0000313" key="9">
    <source>
        <dbReference type="Proteomes" id="UP000256970"/>
    </source>
</evidence>
<organism evidence="8 9">
    <name type="scientific">Tetradesmus obliquus</name>
    <name type="common">Green alga</name>
    <name type="synonym">Acutodesmus obliquus</name>
    <dbReference type="NCBI Taxonomy" id="3088"/>
    <lineage>
        <taxon>Eukaryota</taxon>
        <taxon>Viridiplantae</taxon>
        <taxon>Chlorophyta</taxon>
        <taxon>core chlorophytes</taxon>
        <taxon>Chlorophyceae</taxon>
        <taxon>CS clade</taxon>
        <taxon>Sphaeropleales</taxon>
        <taxon>Scenedesmaceae</taxon>
        <taxon>Tetradesmus</taxon>
    </lineage>
</organism>
<dbReference type="STRING" id="3088.A0A383WMY4"/>
<accession>A0A383WMY4</accession>
<keyword evidence="3" id="KW-0963">Cytoplasm</keyword>
<protein>
    <submittedName>
        <fullName evidence="8">Uncharacterized protein</fullName>
    </submittedName>
</protein>
<comment type="subcellular location">
    <subcellularLocation>
        <location evidence="1">Cell projection</location>
        <location evidence="1">Cilium</location>
    </subcellularLocation>
    <subcellularLocation>
        <location evidence="2">Cytoplasm</location>
        <location evidence="2">Cytoskeleton</location>
    </subcellularLocation>
</comment>
<dbReference type="AlphaFoldDB" id="A0A383WMY4"/>
<reference evidence="8 9" key="1">
    <citation type="submission" date="2016-10" db="EMBL/GenBank/DDBJ databases">
        <authorList>
            <person name="Cai Z."/>
        </authorList>
    </citation>
    <scope>NUCLEOTIDE SEQUENCE [LARGE SCALE GENOMIC DNA]</scope>
</reference>
<dbReference type="Pfam" id="PF14892">
    <property type="entry name" value="PIRC1_2"/>
    <property type="match status" value="1"/>
</dbReference>
<dbReference type="GO" id="GO:0005879">
    <property type="term" value="C:axonemal microtubule"/>
    <property type="evidence" value="ECO:0007669"/>
    <property type="project" value="InterPro"/>
</dbReference>
<name>A0A383WMY4_TETOB</name>
<feature type="region of interest" description="Disordered" evidence="7">
    <location>
        <begin position="267"/>
        <end position="298"/>
    </location>
</feature>
<evidence type="ECO:0000313" key="8">
    <source>
        <dbReference type="EMBL" id="SZX78797.1"/>
    </source>
</evidence>
<evidence type="ECO:0000256" key="6">
    <source>
        <dbReference type="ARBA" id="ARBA00038014"/>
    </source>
</evidence>
<evidence type="ECO:0000256" key="7">
    <source>
        <dbReference type="SAM" id="MobiDB-lite"/>
    </source>
</evidence>
<evidence type="ECO:0000256" key="5">
    <source>
        <dbReference type="ARBA" id="ARBA00023273"/>
    </source>
</evidence>